<organism evidence="1 2">
    <name type="scientific">Micromonospora craniellae</name>
    <dbReference type="NCBI Taxonomy" id="2294034"/>
    <lineage>
        <taxon>Bacteria</taxon>
        <taxon>Bacillati</taxon>
        <taxon>Actinomycetota</taxon>
        <taxon>Actinomycetes</taxon>
        <taxon>Micromonosporales</taxon>
        <taxon>Micromonosporaceae</taxon>
        <taxon>Micromonospora</taxon>
    </lineage>
</organism>
<dbReference type="Proteomes" id="UP000262621">
    <property type="component" value="Unassembled WGS sequence"/>
</dbReference>
<dbReference type="RefSeq" id="WP_117228116.1">
    <property type="nucleotide sequence ID" value="NZ_CP061725.1"/>
</dbReference>
<accession>A0A372FZV8</accession>
<dbReference type="EMBL" id="QVFU01000010">
    <property type="protein sequence ID" value="RFS46238.1"/>
    <property type="molecule type" value="Genomic_DNA"/>
</dbReference>
<dbReference type="AlphaFoldDB" id="A0A372FZV8"/>
<protein>
    <submittedName>
        <fullName evidence="1">Uncharacterized protein</fullName>
    </submittedName>
</protein>
<name>A0A372FZV8_9ACTN</name>
<comment type="caution">
    <text evidence="1">The sequence shown here is derived from an EMBL/GenBank/DDBJ whole genome shotgun (WGS) entry which is preliminary data.</text>
</comment>
<proteinExistence type="predicted"/>
<sequence>MSGRQKVLLAVLGVLLVVLFGVAVGAGRGDRGDPAGRYSLVDLLGRAGGGTQAVEPATVDADCVESSGLLAVSGDCELRVADPGGLRTLILRSPEAFTVEAPAPGDAEFTIEDDVTPADDGTGAVARIAVDRATTVRVSCPGGCPVTIARD</sequence>
<evidence type="ECO:0000313" key="2">
    <source>
        <dbReference type="Proteomes" id="UP000262621"/>
    </source>
</evidence>
<keyword evidence="2" id="KW-1185">Reference proteome</keyword>
<dbReference type="OrthoDB" id="3405151at2"/>
<evidence type="ECO:0000313" key="1">
    <source>
        <dbReference type="EMBL" id="RFS46238.1"/>
    </source>
</evidence>
<reference evidence="1 2" key="1">
    <citation type="submission" date="2018-08" db="EMBL/GenBank/DDBJ databases">
        <title>Verrucosispora craniellae sp. nov., isolated from a marine sponge in the South China Sea.</title>
        <authorList>
            <person name="Li L."/>
            <person name="Lin H.W."/>
        </authorList>
    </citation>
    <scope>NUCLEOTIDE SEQUENCE [LARGE SCALE GENOMIC DNA]</scope>
    <source>
        <strain evidence="1 2">LHW63014</strain>
    </source>
</reference>
<gene>
    <name evidence="1" type="ORF">D0Q02_12325</name>
</gene>